<dbReference type="EMBL" id="FCNL01000042">
    <property type="protein sequence ID" value="CVI25260.1"/>
    <property type="molecule type" value="Genomic_DNA"/>
</dbReference>
<dbReference type="Pfam" id="PF00232">
    <property type="entry name" value="Glyco_hydro_1"/>
    <property type="match status" value="1"/>
</dbReference>
<dbReference type="PANTHER" id="PTHR10353">
    <property type="entry name" value="GLYCOSYL HYDROLASE"/>
    <property type="match status" value="1"/>
</dbReference>
<dbReference type="RefSeq" id="WP_210190979.1">
    <property type="nucleotide sequence ID" value="NZ_LT009760.1"/>
</dbReference>
<evidence type="ECO:0000256" key="1">
    <source>
        <dbReference type="ARBA" id="ARBA00010838"/>
    </source>
</evidence>
<reference evidence="9 10" key="1">
    <citation type="submission" date="2016-01" db="EMBL/GenBank/DDBJ databases">
        <authorList>
            <person name="Regsiter A."/>
            <person name="william w."/>
        </authorList>
    </citation>
    <scope>NUCLEOTIDE SEQUENCE [LARGE SCALE GENOMIC DNA]</scope>
    <source>
        <strain evidence="9 10">B6</strain>
    </source>
</reference>
<sequence length="491" mass="54157">MGMTRRIMAMGAVIAVASAMTPSSSVAETFLWGAASAAYQVEGSSTADGKGPSVWDDYLDRLHLAGPGISGAVAIDFYNRDQYLKDIALFKELGLTSYRFSISWPRIIPDGLGPVNHAAVAHYRQFIKDLKDAGITPMLTLYHWDMPSSLAAAGGWENRDSVKWFQRYADAVFANFHDQVDLFVLINEPSVERATKTLAENIRDHGKGDFKILPDADHMAVSLKTYNHILLAAAAAKKSFDAHGYKGQLGLAVPLFPTITEDGASDADKKSAVLADGVLNRWFLDAMYKGSYPQDVLDMVSARGLDTGVEPDDAKTIGQAHFDYLGINFYSPMYVRNGANPTDRFAAEQYLPKTVYSAFNGAVRPDQFKALLGRMKSEYGNPPVYITENGAGFAGEDVMKDGKVDDIQRCRYLVTHIAAMKSAMTEGADVRGYYVWSSHDNLEWLSGYASRFGMIYVDWDTQKRTPKLSADLYARIIRGDDVTENDCVARN</sequence>
<dbReference type="InterPro" id="IPR017853">
    <property type="entry name" value="GH"/>
</dbReference>
<dbReference type="PANTHER" id="PTHR10353:SF36">
    <property type="entry name" value="LP05116P"/>
    <property type="match status" value="1"/>
</dbReference>
<feature type="signal peptide" evidence="8">
    <location>
        <begin position="1"/>
        <end position="27"/>
    </location>
</feature>
<accession>A0A822V6Y1</accession>
<gene>
    <name evidence="9" type="primary">bglA</name>
    <name evidence="9" type="ORF">AGR4A_pAt30075</name>
</gene>
<dbReference type="InterPro" id="IPR001360">
    <property type="entry name" value="Glyco_hydro_1"/>
</dbReference>
<organism evidence="9 10">
    <name type="scientific">Agrobacterium tumefaciens str. B6</name>
    <dbReference type="NCBI Taxonomy" id="1183423"/>
    <lineage>
        <taxon>Bacteria</taxon>
        <taxon>Pseudomonadati</taxon>
        <taxon>Pseudomonadota</taxon>
        <taxon>Alphaproteobacteria</taxon>
        <taxon>Hyphomicrobiales</taxon>
        <taxon>Rhizobiaceae</taxon>
        <taxon>Rhizobium/Agrobacterium group</taxon>
        <taxon>Agrobacterium</taxon>
        <taxon>Agrobacterium tumefaciens complex</taxon>
    </lineage>
</organism>
<evidence type="ECO:0000256" key="7">
    <source>
        <dbReference type="RuleBase" id="RU004468"/>
    </source>
</evidence>
<evidence type="ECO:0000256" key="2">
    <source>
        <dbReference type="ARBA" id="ARBA00012744"/>
    </source>
</evidence>
<dbReference type="EC" id="3.2.1.21" evidence="2"/>
<evidence type="ECO:0000256" key="8">
    <source>
        <dbReference type="SAM" id="SignalP"/>
    </source>
</evidence>
<name>A0A822V6Y1_AGRTU</name>
<dbReference type="InterPro" id="IPR033132">
    <property type="entry name" value="GH_1_N_CS"/>
</dbReference>
<dbReference type="InterPro" id="IPR018120">
    <property type="entry name" value="Glyco_hydro_1_AS"/>
</dbReference>
<dbReference type="PROSITE" id="PS00653">
    <property type="entry name" value="GLYCOSYL_HYDROL_F1_2"/>
    <property type="match status" value="1"/>
</dbReference>
<keyword evidence="3 7" id="KW-0378">Hydrolase</keyword>
<evidence type="ECO:0000256" key="4">
    <source>
        <dbReference type="ARBA" id="ARBA00023295"/>
    </source>
</evidence>
<keyword evidence="4 7" id="KW-0326">Glycosidase</keyword>
<feature type="active site" description="Nucleophile" evidence="5">
    <location>
        <position position="388"/>
    </location>
</feature>
<protein>
    <recommendedName>
        <fullName evidence="2">beta-glucosidase</fullName>
        <ecNumber evidence="2">3.2.1.21</ecNumber>
    </recommendedName>
</protein>
<evidence type="ECO:0000313" key="10">
    <source>
        <dbReference type="Proteomes" id="UP000192074"/>
    </source>
</evidence>
<dbReference type="SUPFAM" id="SSF51445">
    <property type="entry name" value="(Trans)glycosidases"/>
    <property type="match status" value="1"/>
</dbReference>
<evidence type="ECO:0000256" key="6">
    <source>
        <dbReference type="RuleBase" id="RU003690"/>
    </source>
</evidence>
<dbReference type="Gene3D" id="3.20.20.80">
    <property type="entry name" value="Glycosidases"/>
    <property type="match status" value="1"/>
</dbReference>
<dbReference type="Proteomes" id="UP000192074">
    <property type="component" value="Unassembled WGS sequence"/>
</dbReference>
<evidence type="ECO:0000256" key="3">
    <source>
        <dbReference type="ARBA" id="ARBA00022801"/>
    </source>
</evidence>
<feature type="chain" id="PRO_5033034295" description="beta-glucosidase" evidence="8">
    <location>
        <begin position="28"/>
        <end position="491"/>
    </location>
</feature>
<dbReference type="GO" id="GO:0005829">
    <property type="term" value="C:cytosol"/>
    <property type="evidence" value="ECO:0007669"/>
    <property type="project" value="TreeGrafter"/>
</dbReference>
<dbReference type="GO" id="GO:0008422">
    <property type="term" value="F:beta-glucosidase activity"/>
    <property type="evidence" value="ECO:0007669"/>
    <property type="project" value="UniProtKB-EC"/>
</dbReference>
<keyword evidence="8" id="KW-0732">Signal</keyword>
<dbReference type="AlphaFoldDB" id="A0A822V6Y1"/>
<comment type="caution">
    <text evidence="9">The sequence shown here is derived from an EMBL/GenBank/DDBJ whole genome shotgun (WGS) entry which is preliminary data.</text>
</comment>
<dbReference type="PRINTS" id="PR00131">
    <property type="entry name" value="GLHYDRLASE1"/>
</dbReference>
<proteinExistence type="inferred from homology"/>
<evidence type="ECO:0000256" key="5">
    <source>
        <dbReference type="PROSITE-ProRule" id="PRU10055"/>
    </source>
</evidence>
<dbReference type="PROSITE" id="PS00572">
    <property type="entry name" value="GLYCOSYL_HYDROL_F1_1"/>
    <property type="match status" value="1"/>
</dbReference>
<comment type="similarity">
    <text evidence="1 6">Belongs to the glycosyl hydrolase 1 family.</text>
</comment>
<dbReference type="GO" id="GO:0016052">
    <property type="term" value="P:carbohydrate catabolic process"/>
    <property type="evidence" value="ECO:0007669"/>
    <property type="project" value="TreeGrafter"/>
</dbReference>
<evidence type="ECO:0000313" key="9">
    <source>
        <dbReference type="EMBL" id="CVI25260.1"/>
    </source>
</evidence>